<sequence>MLKKQFCKLALLYVLFHLRYKSTKILQSSTFDKVCGCRIYRRFILIGVVTPIKNTARVCLKNRFANSHYYMCFFTYVAKAQKFCNPRLLIKSAVAEFIGGLF</sequence>
<keyword evidence="2" id="KW-1185">Reference proteome</keyword>
<dbReference type="Proteomes" id="UP000015620">
    <property type="component" value="Chromosome"/>
</dbReference>
<reference evidence="1 2" key="1">
    <citation type="journal article" date="2013" name="PLoS ONE">
        <title>Genome-Wide Relatedness of Treponema pedis, from Gingiva and Necrotic Skin Lesions of Pigs, with the Human Oral Pathogen Treponema denticola.</title>
        <authorList>
            <person name="Svartstrom O."/>
            <person name="Mushtaq M."/>
            <person name="Pringle M."/>
            <person name="Segerman B."/>
        </authorList>
    </citation>
    <scope>NUCLEOTIDE SEQUENCE [LARGE SCALE GENOMIC DNA]</scope>
    <source>
        <strain evidence="1">T A4</strain>
    </source>
</reference>
<name>S5ZZ29_9SPIR</name>
<accession>S5ZZ29</accession>
<dbReference type="HOGENOM" id="CLU_2276220_0_0_12"/>
<evidence type="ECO:0000313" key="2">
    <source>
        <dbReference type="Proteomes" id="UP000015620"/>
    </source>
</evidence>
<organism evidence="1 2">
    <name type="scientific">Treponema pedis str. T A4</name>
    <dbReference type="NCBI Taxonomy" id="1291379"/>
    <lineage>
        <taxon>Bacteria</taxon>
        <taxon>Pseudomonadati</taxon>
        <taxon>Spirochaetota</taxon>
        <taxon>Spirochaetia</taxon>
        <taxon>Spirochaetales</taxon>
        <taxon>Treponemataceae</taxon>
        <taxon>Treponema</taxon>
    </lineage>
</organism>
<dbReference type="KEGG" id="tped:TPE_0947"/>
<dbReference type="STRING" id="1291379.TPE_0947"/>
<proteinExistence type="predicted"/>
<evidence type="ECO:0000313" key="1">
    <source>
        <dbReference type="EMBL" id="AGT43443.1"/>
    </source>
</evidence>
<protein>
    <submittedName>
        <fullName evidence="1">Uncharacterized protein</fullName>
    </submittedName>
</protein>
<dbReference type="AlphaFoldDB" id="S5ZZ29"/>
<gene>
    <name evidence="1" type="ORF">TPE_0947</name>
</gene>
<dbReference type="EMBL" id="CP004120">
    <property type="protein sequence ID" value="AGT43443.1"/>
    <property type="molecule type" value="Genomic_DNA"/>
</dbReference>